<accession>A0A915I625</accession>
<evidence type="ECO:0000313" key="1">
    <source>
        <dbReference type="Proteomes" id="UP000887565"/>
    </source>
</evidence>
<proteinExistence type="predicted"/>
<dbReference type="AlphaFoldDB" id="A0A915I625"/>
<keyword evidence="1" id="KW-1185">Reference proteome</keyword>
<protein>
    <submittedName>
        <fullName evidence="2">Uncharacterized protein</fullName>
    </submittedName>
</protein>
<dbReference type="Proteomes" id="UP000887565">
    <property type="component" value="Unplaced"/>
</dbReference>
<name>A0A915I625_ROMCU</name>
<dbReference type="WBParaSite" id="nRc.2.0.1.t09216-RA">
    <property type="protein sequence ID" value="nRc.2.0.1.t09216-RA"/>
    <property type="gene ID" value="nRc.2.0.1.g09216"/>
</dbReference>
<organism evidence="1 2">
    <name type="scientific">Romanomermis culicivorax</name>
    <name type="common">Nematode worm</name>
    <dbReference type="NCBI Taxonomy" id="13658"/>
    <lineage>
        <taxon>Eukaryota</taxon>
        <taxon>Metazoa</taxon>
        <taxon>Ecdysozoa</taxon>
        <taxon>Nematoda</taxon>
        <taxon>Enoplea</taxon>
        <taxon>Dorylaimia</taxon>
        <taxon>Mermithida</taxon>
        <taxon>Mermithoidea</taxon>
        <taxon>Mermithidae</taxon>
        <taxon>Romanomermis</taxon>
    </lineage>
</organism>
<evidence type="ECO:0000313" key="2">
    <source>
        <dbReference type="WBParaSite" id="nRc.2.0.1.t09216-RA"/>
    </source>
</evidence>
<sequence>MAKMAKTILTSFAKWRKGLFIMDIPEMGISLYKSDTNDNQPADYNVLQLQLTTQNLGQLFS</sequence>
<reference evidence="2" key="1">
    <citation type="submission" date="2022-11" db="UniProtKB">
        <authorList>
            <consortium name="WormBaseParasite"/>
        </authorList>
    </citation>
    <scope>IDENTIFICATION</scope>
</reference>